<protein>
    <recommendedName>
        <fullName evidence="5">Mce-associated membrane protein</fullName>
    </recommendedName>
</protein>
<evidence type="ECO:0008006" key="5">
    <source>
        <dbReference type="Google" id="ProtNLM"/>
    </source>
</evidence>
<dbReference type="Proteomes" id="UP001501094">
    <property type="component" value="Unassembled WGS sequence"/>
</dbReference>
<feature type="transmembrane region" description="Helical" evidence="2">
    <location>
        <begin position="12"/>
        <end position="31"/>
    </location>
</feature>
<evidence type="ECO:0000313" key="4">
    <source>
        <dbReference type="Proteomes" id="UP001501094"/>
    </source>
</evidence>
<reference evidence="3 4" key="1">
    <citation type="journal article" date="2019" name="Int. J. Syst. Evol. Microbiol.">
        <title>The Global Catalogue of Microorganisms (GCM) 10K type strain sequencing project: providing services to taxonomists for standard genome sequencing and annotation.</title>
        <authorList>
            <consortium name="The Broad Institute Genomics Platform"/>
            <consortium name="The Broad Institute Genome Sequencing Center for Infectious Disease"/>
            <person name="Wu L."/>
            <person name="Ma J."/>
        </authorList>
    </citation>
    <scope>NUCLEOTIDE SEQUENCE [LARGE SCALE GENOMIC DNA]</scope>
    <source>
        <strain evidence="3 4">JCM 14326</strain>
    </source>
</reference>
<dbReference type="RefSeq" id="WP_344102562.1">
    <property type="nucleotide sequence ID" value="NZ_BAAANL010000004.1"/>
</dbReference>
<organism evidence="3 4">
    <name type="scientific">Myceligenerans crystallogenes</name>
    <dbReference type="NCBI Taxonomy" id="316335"/>
    <lineage>
        <taxon>Bacteria</taxon>
        <taxon>Bacillati</taxon>
        <taxon>Actinomycetota</taxon>
        <taxon>Actinomycetes</taxon>
        <taxon>Micrococcales</taxon>
        <taxon>Promicromonosporaceae</taxon>
        <taxon>Myceligenerans</taxon>
    </lineage>
</organism>
<proteinExistence type="predicted"/>
<keyword evidence="2" id="KW-0812">Transmembrane</keyword>
<keyword evidence="2" id="KW-1133">Transmembrane helix</keyword>
<comment type="caution">
    <text evidence="3">The sequence shown here is derived from an EMBL/GenBank/DDBJ whole genome shotgun (WGS) entry which is preliminary data.</text>
</comment>
<evidence type="ECO:0000256" key="1">
    <source>
        <dbReference type="SAM" id="MobiDB-lite"/>
    </source>
</evidence>
<feature type="region of interest" description="Disordered" evidence="1">
    <location>
        <begin position="46"/>
        <end position="79"/>
    </location>
</feature>
<keyword evidence="4" id="KW-1185">Reference proteome</keyword>
<feature type="compositionally biased region" description="Low complexity" evidence="1">
    <location>
        <begin position="47"/>
        <end position="76"/>
    </location>
</feature>
<evidence type="ECO:0000256" key="2">
    <source>
        <dbReference type="SAM" id="Phobius"/>
    </source>
</evidence>
<name>A0ABN2NDM5_9MICO</name>
<accession>A0ABN2NDM5</accession>
<sequence length="223" mass="24145">MANILSTPLRIGAAVLVVLAIVAAGIVVLYGPEDGRWGIQGALGAGPDPSVSRSVSPSASPTTPDAASPSPSASRSMSLKEKNIAEAKERLVEYYATTAEVANDGYRDWERKLYPFWGKLSVGAAKGEAYQLAKQSGNRTEGAAEVVSMDATDYRPFEPGSEEVELTACIDFNNVKTFDSKGKMIPRDASIPLQYMFIYEMRNQGEGNDWAVLSEEPNREREC</sequence>
<gene>
    <name evidence="3" type="ORF">GCM10009751_21680</name>
</gene>
<keyword evidence="2" id="KW-0472">Membrane</keyword>
<evidence type="ECO:0000313" key="3">
    <source>
        <dbReference type="EMBL" id="GAA1863449.1"/>
    </source>
</evidence>
<dbReference type="EMBL" id="BAAANL010000004">
    <property type="protein sequence ID" value="GAA1863449.1"/>
    <property type="molecule type" value="Genomic_DNA"/>
</dbReference>